<keyword evidence="2" id="KW-1185">Reference proteome</keyword>
<reference evidence="1 2" key="1">
    <citation type="submission" date="2024-02" db="EMBL/GenBank/DDBJ databases">
        <title>Deinococcus xinjiangensis NBRC 107630.</title>
        <authorList>
            <person name="Ichikawa N."/>
            <person name="Katano-Makiyama Y."/>
            <person name="Hidaka K."/>
        </authorList>
    </citation>
    <scope>NUCLEOTIDE SEQUENCE [LARGE SCALE GENOMIC DNA]</scope>
    <source>
        <strain evidence="1 2">NBRC 107630</strain>
    </source>
</reference>
<proteinExistence type="predicted"/>
<evidence type="ECO:0000313" key="1">
    <source>
        <dbReference type="EMBL" id="GAA5502668.1"/>
    </source>
</evidence>
<organism evidence="1 2">
    <name type="scientific">Deinococcus xinjiangensis</name>
    <dbReference type="NCBI Taxonomy" id="457454"/>
    <lineage>
        <taxon>Bacteria</taxon>
        <taxon>Thermotogati</taxon>
        <taxon>Deinococcota</taxon>
        <taxon>Deinococci</taxon>
        <taxon>Deinococcales</taxon>
        <taxon>Deinococcaceae</taxon>
        <taxon>Deinococcus</taxon>
    </lineage>
</organism>
<accession>A0ABP9VF32</accession>
<comment type="caution">
    <text evidence="1">The sequence shown here is derived from an EMBL/GenBank/DDBJ whole genome shotgun (WGS) entry which is preliminary data.</text>
</comment>
<dbReference type="Proteomes" id="UP001458946">
    <property type="component" value="Unassembled WGS sequence"/>
</dbReference>
<evidence type="ECO:0000313" key="2">
    <source>
        <dbReference type="Proteomes" id="UP001458946"/>
    </source>
</evidence>
<gene>
    <name evidence="1" type="ORF">Dxin01_02412</name>
</gene>
<dbReference type="EMBL" id="BAABRN010000027">
    <property type="protein sequence ID" value="GAA5502668.1"/>
    <property type="molecule type" value="Genomic_DNA"/>
</dbReference>
<protein>
    <submittedName>
        <fullName evidence="1">Uncharacterized protein</fullName>
    </submittedName>
</protein>
<dbReference type="RefSeq" id="WP_353542636.1">
    <property type="nucleotide sequence ID" value="NZ_BAABRN010000027.1"/>
</dbReference>
<sequence length="54" mass="6152">MYSTDLNLTTKARLQETQNVALALPPTKHHFPRWVRRAAKNAMRGLTPKPKPQA</sequence>
<name>A0ABP9VF32_9DEIO</name>